<gene>
    <name evidence="1" type="ORF">LCL61_12160</name>
</gene>
<reference evidence="1" key="1">
    <citation type="submission" date="2023-10" db="EMBL/GenBank/DDBJ databases">
        <title>Whole genome sequencing of actinobacterial strain Amycolatopsis sp. (BCA-696) identifies the underlying plant growth-promoting genes.</title>
        <authorList>
            <person name="Gandham P."/>
            <person name="Vadla N."/>
            <person name="Saji A."/>
            <person name="Srinivas V."/>
            <person name="Ruperao P."/>
            <person name="Selvanayagam S."/>
            <person name="Saxena R.K."/>
            <person name="Rathore A."/>
            <person name="Gopalakrishnan S."/>
            <person name="Thakur V."/>
        </authorList>
    </citation>
    <scope>NUCLEOTIDE SEQUENCE</scope>
    <source>
        <strain evidence="1">BCA-696</strain>
    </source>
</reference>
<evidence type="ECO:0000313" key="2">
    <source>
        <dbReference type="Proteomes" id="UP001456344"/>
    </source>
</evidence>
<evidence type="ECO:0000313" key="1">
    <source>
        <dbReference type="EMBL" id="WYW16303.1"/>
    </source>
</evidence>
<proteinExistence type="predicted"/>
<sequence>MTGIPGTELRRSPATRSPLYHRRLVLLCVSQAVGSIGLAAGAVAGPLLAETVTGSAAYGPLPLGLLVIGAALSAPVVTGAMRWVGRARGLAACHVVAAAGAAVVVLAGARHLAPLLSGSLLLGVGNTGVMLGRYAAADLATPERRAEAMGVAMAAVTVGAVAGPALLGPAGVLAAQLGLPAALGLFVLALALFPVTGAIGLLADRGAEDRSPAARARTVTAASRARLAPLLVLAVTNLTMVSVMGAMPNHLRHHDWDLHGAGLVIGTHVAAMFGPSPLTGRLIRQFGYRRVSLSGAVLMVAAMVVGVFWTGEGDVVLLLLLGLGWNLQLLGGTAWLIDVTPDGLRHRAEGLGEVVMGMAAATGTLLVAGPLLAIGDLPMLCLAFVALNVAATAAFARGGRR</sequence>
<dbReference type="Proteomes" id="UP001456344">
    <property type="component" value="Chromosome"/>
</dbReference>
<accession>A0ACD5BAA7</accession>
<dbReference type="EMBL" id="CP150484">
    <property type="protein sequence ID" value="WYW16303.1"/>
    <property type="molecule type" value="Genomic_DNA"/>
</dbReference>
<organism evidence="1 2">
    <name type="scientific">Amycolatopsis coloradensis</name>
    <dbReference type="NCBI Taxonomy" id="76021"/>
    <lineage>
        <taxon>Bacteria</taxon>
        <taxon>Bacillati</taxon>
        <taxon>Actinomycetota</taxon>
        <taxon>Actinomycetes</taxon>
        <taxon>Pseudonocardiales</taxon>
        <taxon>Pseudonocardiaceae</taxon>
        <taxon>Amycolatopsis</taxon>
    </lineage>
</organism>
<name>A0ACD5BAA7_9PSEU</name>
<keyword evidence="2" id="KW-1185">Reference proteome</keyword>
<protein>
    <submittedName>
        <fullName evidence="1">Uncharacterized protein</fullName>
    </submittedName>
</protein>